<sequence length="618" mass="71567">MSNLKEKLKEIEDLNLLSLKEWLEIFSSNELSIEDIEENYSPFMSVIQEYFIEDNAFNGYSDEEGGEINFTEIAKSPGERLALIEKVIDLNRRLIDDKKSQKINSDKALILRSQIELLLKDPDQKERYDFITFMQEGSEVFGIVREQIDYSGKNFSSIIPFFKTDTENADLLKLLRNQESILIPTEKIINSLPQDEGMKVWKDLIKKEEVNPELEIGSKIKDIISPKVEKALTKNNFSLKKLFDDSLRETQSILKGAGRNATFEDCFNEIFVCIKKSESFKMKKISSAVYKMFQPILEDESKSLQQRMNAMINVINDEKKIEDLKFIDDFSHKFKHGELTDEDIIGLIKKYEDNKDISVSNIVSEFVETKKQEIKLNGTGTTDVENQLNFHLEKINVKDIISFEDNGRFYKGRVLENNDGILKIQVGEKEKITTEDKSVKLFKGQKFTHTEIIAAFEKSNIQLKYEELSNDSKLNLLKGDFSQLITSTVIKDDNNGFKKSEQYDFKLCIKYDENKRAVLKPVYKNQDFNLDEFTYKNQKLNEDQKKDLLDQKVILFEVVDKDGNLQFKTDMKYDPQLNDILYNSNKGENYAKSLKEGYTKQFTATTTIIDKGSGGIKM</sequence>
<gene>
    <name evidence="1" type="ORF">C1638_021430</name>
</gene>
<comment type="caution">
    <text evidence="1">The sequence shown here is derived from an EMBL/GenBank/DDBJ whole genome shotgun (WGS) entry which is preliminary data.</text>
</comment>
<proteinExistence type="predicted"/>
<dbReference type="RefSeq" id="WP_109623976.1">
    <property type="nucleotide sequence ID" value="NZ_PPEI02000011.1"/>
</dbReference>
<evidence type="ECO:0000313" key="1">
    <source>
        <dbReference type="EMBL" id="PWN59567.1"/>
    </source>
</evidence>
<dbReference type="OrthoDB" id="1222600at2"/>
<protein>
    <submittedName>
        <fullName evidence="1">Uncharacterized protein</fullName>
    </submittedName>
</protein>
<name>A0A316WE19_9FLAO</name>
<dbReference type="EMBL" id="PPEI02000011">
    <property type="protein sequence ID" value="PWN59567.1"/>
    <property type="molecule type" value="Genomic_DNA"/>
</dbReference>
<dbReference type="AlphaFoldDB" id="A0A316WE19"/>
<organism evidence="1 2">
    <name type="scientific">Chryseobacterium oncorhynchi</name>
    <dbReference type="NCBI Taxonomy" id="741074"/>
    <lineage>
        <taxon>Bacteria</taxon>
        <taxon>Pseudomonadati</taxon>
        <taxon>Bacteroidota</taxon>
        <taxon>Flavobacteriia</taxon>
        <taxon>Flavobacteriales</taxon>
        <taxon>Weeksellaceae</taxon>
        <taxon>Chryseobacterium group</taxon>
        <taxon>Chryseobacterium</taxon>
    </lineage>
</organism>
<keyword evidence="2" id="KW-1185">Reference proteome</keyword>
<accession>A0A316WE19</accession>
<dbReference type="Proteomes" id="UP000236182">
    <property type="component" value="Unassembled WGS sequence"/>
</dbReference>
<reference evidence="1" key="1">
    <citation type="submission" date="2018-04" db="EMBL/GenBank/DDBJ databases">
        <title>Draft Genome Sequences of Chryseobacterium lactis NCTC11390T isolated from milk, Chryseobacterium oncorhynchi 701B-08T from rainbow trout, and Chryseobacterium viscerum 687B-08T from diseased fish.</title>
        <authorList>
            <person name="Jeong J.-J."/>
            <person name="Lee Y.J."/>
            <person name="Pathiraja D."/>
            <person name="Park B."/>
            <person name="Choi I.-G."/>
            <person name="Kim K.D."/>
        </authorList>
    </citation>
    <scope>NUCLEOTIDE SEQUENCE [LARGE SCALE GENOMIC DNA]</scope>
    <source>
        <strain evidence="1">701B-08</strain>
    </source>
</reference>
<evidence type="ECO:0000313" key="2">
    <source>
        <dbReference type="Proteomes" id="UP000236182"/>
    </source>
</evidence>